<evidence type="ECO:0000256" key="3">
    <source>
        <dbReference type="ARBA" id="ARBA00022989"/>
    </source>
</evidence>
<name>A0AAD2FUP6_9STRA</name>
<feature type="transmembrane region" description="Helical" evidence="10">
    <location>
        <begin position="393"/>
        <end position="415"/>
    </location>
</feature>
<evidence type="ECO:0000256" key="6">
    <source>
        <dbReference type="ARBA" id="ARBA00023170"/>
    </source>
</evidence>
<dbReference type="PANTHER" id="PTHR10519">
    <property type="entry name" value="GABA-B RECEPTOR"/>
    <property type="match status" value="1"/>
</dbReference>
<gene>
    <name evidence="13" type="ORF">CYCCA115_LOCUS14236</name>
</gene>
<comment type="subcellular location">
    <subcellularLocation>
        <location evidence="1">Membrane</location>
        <topology evidence="1">Multi-pass membrane protein</topology>
    </subcellularLocation>
</comment>
<dbReference type="Proteomes" id="UP001295423">
    <property type="component" value="Unassembled WGS sequence"/>
</dbReference>
<dbReference type="EMBL" id="CAKOGP040001836">
    <property type="protein sequence ID" value="CAJ1953633.1"/>
    <property type="molecule type" value="Genomic_DNA"/>
</dbReference>
<dbReference type="PRINTS" id="PR01176">
    <property type="entry name" value="GABABRECEPTR"/>
</dbReference>
<dbReference type="InterPro" id="IPR002455">
    <property type="entry name" value="GPCR3_GABA-B"/>
</dbReference>
<dbReference type="AlphaFoldDB" id="A0AAD2FUP6"/>
<evidence type="ECO:0000313" key="14">
    <source>
        <dbReference type="Proteomes" id="UP001295423"/>
    </source>
</evidence>
<sequence>MWYAAMKTLILLAVTVLMSMPVKGWNMAMVTGSDAQFDAIKKGWKDECQRLGPNVTCETYHDLSPQLSEPGVNITKEPEDVAPCISLFRWFLRRGDVDAIVMRCPWRNGMPRVFDDARERGIPVTVMEGQQSHAGLGDFNTFVGSYPDHVGSAMARTLKQLRPEGGKYLAFYNDGISAERFHGFKHEIEKDNDREDRSHWEMAPVNYTKLGLGWQHPPDHGGFTDSTNPGWGPYGFFDAVSVYPTDVDNDGKPDSEEVYPYTGNPFVDTIPYAMEHAVEAGANAVVFLYGWPMTHPNYTDVVDKYRHLNIRWLGVDGTTDNLNYMAQNYVDGLIGEQTYEIGVKAAQASYKMLTEGMDSVPDRVPTKLINYNLVPEELPELMVDQNLLGDMKWLGFICFGIVAVGFLVCMGWTVLNRNEIVVKASQPFFLAMTASGVLVMGSAMIPLSFDDSGEAISDSFAKGICMSIPWLGFTGFSITFSAMFSKTWRVNQFFKSANARARIRVKERDAVVPFLIMFSLNIIILICWTVIDPLRYVRRFALGTDVWNREIISTGQCLSKDGAIPYLVPLGLINLVVLAVACWQAYEARDIKSEFAEAKYIAMTVFSLTQGFLTGLPIVAVASDTPETFYLILTFLVFGVCMVVLSLIFIPKMMMQRRYGKMTLKEQKKAMMVSVRLSARMTTDGPGAGSRAFGSRTNTLANIPEPQLARVGDLHDGSSSSRIQTPPAEQASSDLSKISNDGTLVVTKADGRRIVSSYLDDDEVAEA</sequence>
<feature type="chain" id="PRO_5042101306" description="G-protein coupled receptors family 3 profile domain-containing protein" evidence="11">
    <location>
        <begin position="25"/>
        <end position="767"/>
    </location>
</feature>
<accession>A0AAD2FUP6</accession>
<feature type="region of interest" description="Disordered" evidence="9">
    <location>
        <begin position="711"/>
        <end position="739"/>
    </location>
</feature>
<comment type="caution">
    <text evidence="13">The sequence shown here is derived from an EMBL/GenBank/DDBJ whole genome shotgun (WGS) entry which is preliminary data.</text>
</comment>
<dbReference type="InterPro" id="IPR017978">
    <property type="entry name" value="GPCR_3_C"/>
</dbReference>
<feature type="domain" description="G-protein coupled receptors family 3 profile" evidence="12">
    <location>
        <begin position="464"/>
        <end position="655"/>
    </location>
</feature>
<feature type="transmembrane region" description="Helical" evidence="10">
    <location>
        <begin position="510"/>
        <end position="531"/>
    </location>
</feature>
<dbReference type="Gene3D" id="3.40.50.2300">
    <property type="match status" value="3"/>
</dbReference>
<proteinExistence type="predicted"/>
<feature type="transmembrane region" description="Helical" evidence="10">
    <location>
        <begin position="598"/>
        <end position="622"/>
    </location>
</feature>
<dbReference type="InterPro" id="IPR028082">
    <property type="entry name" value="Peripla_BP_I"/>
</dbReference>
<dbReference type="GO" id="GO:0004965">
    <property type="term" value="F:G protein-coupled GABA receptor activity"/>
    <property type="evidence" value="ECO:0007669"/>
    <property type="project" value="InterPro"/>
</dbReference>
<organism evidence="13 14">
    <name type="scientific">Cylindrotheca closterium</name>
    <dbReference type="NCBI Taxonomy" id="2856"/>
    <lineage>
        <taxon>Eukaryota</taxon>
        <taxon>Sar</taxon>
        <taxon>Stramenopiles</taxon>
        <taxon>Ochrophyta</taxon>
        <taxon>Bacillariophyta</taxon>
        <taxon>Bacillariophyceae</taxon>
        <taxon>Bacillariophycidae</taxon>
        <taxon>Bacillariales</taxon>
        <taxon>Bacillariaceae</taxon>
        <taxon>Cylindrotheca</taxon>
    </lineage>
</organism>
<dbReference type="CDD" id="cd15047">
    <property type="entry name" value="7tmC_GABA-B-like"/>
    <property type="match status" value="1"/>
</dbReference>
<evidence type="ECO:0000259" key="12">
    <source>
        <dbReference type="PROSITE" id="PS50259"/>
    </source>
</evidence>
<evidence type="ECO:0000256" key="11">
    <source>
        <dbReference type="SAM" id="SignalP"/>
    </source>
</evidence>
<dbReference type="Pfam" id="PF00003">
    <property type="entry name" value="7tm_3"/>
    <property type="match status" value="1"/>
</dbReference>
<keyword evidence="3 10" id="KW-1133">Transmembrane helix</keyword>
<feature type="transmembrane region" description="Helical" evidence="10">
    <location>
        <begin position="467"/>
        <end position="485"/>
    </location>
</feature>
<dbReference type="PANTHER" id="PTHR10519:SF20">
    <property type="entry name" value="G-PROTEIN COUPLED RECEPTOR 156-RELATED"/>
    <property type="match status" value="1"/>
</dbReference>
<feature type="signal peptide" evidence="11">
    <location>
        <begin position="1"/>
        <end position="24"/>
    </location>
</feature>
<dbReference type="GO" id="GO:0038039">
    <property type="term" value="C:G protein-coupled receptor heterodimeric complex"/>
    <property type="evidence" value="ECO:0007669"/>
    <property type="project" value="TreeGrafter"/>
</dbReference>
<keyword evidence="5 10" id="KW-0472">Membrane</keyword>
<protein>
    <recommendedName>
        <fullName evidence="12">G-protein coupled receptors family 3 profile domain-containing protein</fullName>
    </recommendedName>
</protein>
<keyword evidence="11" id="KW-0732">Signal</keyword>
<feature type="compositionally biased region" description="Polar residues" evidence="9">
    <location>
        <begin position="730"/>
        <end position="739"/>
    </location>
</feature>
<evidence type="ECO:0000256" key="4">
    <source>
        <dbReference type="ARBA" id="ARBA00023040"/>
    </source>
</evidence>
<reference evidence="13" key="1">
    <citation type="submission" date="2023-08" db="EMBL/GenBank/DDBJ databases">
        <authorList>
            <person name="Audoor S."/>
            <person name="Bilcke G."/>
        </authorList>
    </citation>
    <scope>NUCLEOTIDE SEQUENCE</scope>
</reference>
<evidence type="ECO:0000256" key="9">
    <source>
        <dbReference type="SAM" id="MobiDB-lite"/>
    </source>
</evidence>
<evidence type="ECO:0000256" key="7">
    <source>
        <dbReference type="ARBA" id="ARBA00023180"/>
    </source>
</evidence>
<feature type="transmembrane region" description="Helical" evidence="10">
    <location>
        <begin position="427"/>
        <end position="447"/>
    </location>
</feature>
<feature type="transmembrane region" description="Helical" evidence="10">
    <location>
        <begin position="628"/>
        <end position="650"/>
    </location>
</feature>
<evidence type="ECO:0000313" key="13">
    <source>
        <dbReference type="EMBL" id="CAJ1953633.1"/>
    </source>
</evidence>
<evidence type="ECO:0000256" key="2">
    <source>
        <dbReference type="ARBA" id="ARBA00022692"/>
    </source>
</evidence>
<evidence type="ECO:0000256" key="5">
    <source>
        <dbReference type="ARBA" id="ARBA00023136"/>
    </source>
</evidence>
<keyword evidence="6" id="KW-0675">Receptor</keyword>
<keyword evidence="14" id="KW-1185">Reference proteome</keyword>
<dbReference type="SUPFAM" id="SSF53822">
    <property type="entry name" value="Periplasmic binding protein-like I"/>
    <property type="match status" value="1"/>
</dbReference>
<evidence type="ECO:0000256" key="10">
    <source>
        <dbReference type="SAM" id="Phobius"/>
    </source>
</evidence>
<keyword evidence="7" id="KW-0325">Glycoprotein</keyword>
<keyword evidence="8" id="KW-0807">Transducer</keyword>
<evidence type="ECO:0000256" key="1">
    <source>
        <dbReference type="ARBA" id="ARBA00004141"/>
    </source>
</evidence>
<keyword evidence="4" id="KW-0297">G-protein coupled receptor</keyword>
<dbReference type="PROSITE" id="PS50259">
    <property type="entry name" value="G_PROTEIN_RECEP_F3_4"/>
    <property type="match status" value="1"/>
</dbReference>
<feature type="transmembrane region" description="Helical" evidence="10">
    <location>
        <begin position="563"/>
        <end position="586"/>
    </location>
</feature>
<evidence type="ECO:0000256" key="8">
    <source>
        <dbReference type="ARBA" id="ARBA00023224"/>
    </source>
</evidence>
<keyword evidence="2 10" id="KW-0812">Transmembrane</keyword>